<reference evidence="3" key="1">
    <citation type="journal article" date="2015" name="Nat. Genet.">
        <title>The genome and transcriptome of the zoonotic hookworm Ancylostoma ceylanicum identify infection-specific gene families.</title>
        <authorList>
            <person name="Schwarz E.M."/>
            <person name="Hu Y."/>
            <person name="Antoshechkin I."/>
            <person name="Miller M.M."/>
            <person name="Sternberg P.W."/>
            <person name="Aroian R.V."/>
        </authorList>
    </citation>
    <scope>NUCLEOTIDE SEQUENCE</scope>
    <source>
        <strain evidence="3">HY135</strain>
    </source>
</reference>
<gene>
    <name evidence="2" type="primary">Acey_s0003.g1297</name>
    <name evidence="2" type="ORF">Y032_0003g1297</name>
</gene>
<evidence type="ECO:0000256" key="1">
    <source>
        <dbReference type="SAM" id="MobiDB-lite"/>
    </source>
</evidence>
<dbReference type="EMBL" id="JARK01001339">
    <property type="protein sequence ID" value="EYC31905.1"/>
    <property type="molecule type" value="Genomic_DNA"/>
</dbReference>
<feature type="compositionally biased region" description="Low complexity" evidence="1">
    <location>
        <begin position="18"/>
        <end position="30"/>
    </location>
</feature>
<dbReference type="AlphaFoldDB" id="A0A016VWV7"/>
<organism evidence="2 3">
    <name type="scientific">Ancylostoma ceylanicum</name>
    <dbReference type="NCBI Taxonomy" id="53326"/>
    <lineage>
        <taxon>Eukaryota</taxon>
        <taxon>Metazoa</taxon>
        <taxon>Ecdysozoa</taxon>
        <taxon>Nematoda</taxon>
        <taxon>Chromadorea</taxon>
        <taxon>Rhabditida</taxon>
        <taxon>Rhabditina</taxon>
        <taxon>Rhabditomorpha</taxon>
        <taxon>Strongyloidea</taxon>
        <taxon>Ancylostomatidae</taxon>
        <taxon>Ancylostomatinae</taxon>
        <taxon>Ancylostoma</taxon>
    </lineage>
</organism>
<name>A0A016VWV7_9BILA</name>
<keyword evidence="3" id="KW-1185">Reference proteome</keyword>
<dbReference type="Proteomes" id="UP000024635">
    <property type="component" value="Unassembled WGS sequence"/>
</dbReference>
<feature type="region of interest" description="Disordered" evidence="1">
    <location>
        <begin position="1"/>
        <end position="109"/>
    </location>
</feature>
<sequence>MYSRYDNEDYYEKRSRSPRPSSSCQRMPQRTPSPRKDSKRILRPHQHHPEEHHFCRRLSASRPRKPVRDVGRSPSTDGPYMRARSRHPRDSEERRLPRESADLEGTENT</sequence>
<comment type="caution">
    <text evidence="2">The sequence shown here is derived from an EMBL/GenBank/DDBJ whole genome shotgun (WGS) entry which is preliminary data.</text>
</comment>
<proteinExistence type="predicted"/>
<protein>
    <submittedName>
        <fullName evidence="2">Uncharacterized protein</fullName>
    </submittedName>
</protein>
<feature type="compositionally biased region" description="Basic and acidic residues" evidence="1">
    <location>
        <begin position="88"/>
        <end position="101"/>
    </location>
</feature>
<feature type="compositionally biased region" description="Basic and acidic residues" evidence="1">
    <location>
        <begin position="1"/>
        <end position="15"/>
    </location>
</feature>
<evidence type="ECO:0000313" key="3">
    <source>
        <dbReference type="Proteomes" id="UP000024635"/>
    </source>
</evidence>
<accession>A0A016VWV7</accession>
<evidence type="ECO:0000313" key="2">
    <source>
        <dbReference type="EMBL" id="EYC31905.1"/>
    </source>
</evidence>